<dbReference type="STRING" id="1182542.W9YCT1"/>
<organism evidence="1 2">
    <name type="scientific">Capronia epimyces CBS 606.96</name>
    <dbReference type="NCBI Taxonomy" id="1182542"/>
    <lineage>
        <taxon>Eukaryota</taxon>
        <taxon>Fungi</taxon>
        <taxon>Dikarya</taxon>
        <taxon>Ascomycota</taxon>
        <taxon>Pezizomycotina</taxon>
        <taxon>Eurotiomycetes</taxon>
        <taxon>Chaetothyriomycetidae</taxon>
        <taxon>Chaetothyriales</taxon>
        <taxon>Herpotrichiellaceae</taxon>
        <taxon>Capronia</taxon>
    </lineage>
</organism>
<evidence type="ECO:0000313" key="1">
    <source>
        <dbReference type="EMBL" id="EXJ87460.1"/>
    </source>
</evidence>
<name>W9YCT1_9EURO</name>
<gene>
    <name evidence="1" type="ORF">A1O3_04420</name>
</gene>
<proteinExistence type="predicted"/>
<sequence>MRRAYCVGRWEVPENPRAYPAASRERSEQDGLERVLMSRFFYRLGDSLPRVYEAQIRGWRGLLVEDVNHDGGCLIEEKLFYSDQISEDLVWLGRQDMDIYEKIEPLKWWFSKRQLRDIKLKTDRTTRRTFYYLEYEVTLKLVDDEMTFEITIPRDGMFKDGHAKPEGDNPIRQTCLFDCSADFKLINTVD</sequence>
<reference evidence="1 2" key="1">
    <citation type="submission" date="2013-03" db="EMBL/GenBank/DDBJ databases">
        <title>The Genome Sequence of Capronia epimyces CBS 606.96.</title>
        <authorList>
            <consortium name="The Broad Institute Genomics Platform"/>
            <person name="Cuomo C."/>
            <person name="de Hoog S."/>
            <person name="Gorbushina A."/>
            <person name="Walker B."/>
            <person name="Young S.K."/>
            <person name="Zeng Q."/>
            <person name="Gargeya S."/>
            <person name="Fitzgerald M."/>
            <person name="Haas B."/>
            <person name="Abouelleil A."/>
            <person name="Allen A.W."/>
            <person name="Alvarado L."/>
            <person name="Arachchi H.M."/>
            <person name="Berlin A.M."/>
            <person name="Chapman S.B."/>
            <person name="Gainer-Dewar J."/>
            <person name="Goldberg J."/>
            <person name="Griggs A."/>
            <person name="Gujja S."/>
            <person name="Hansen M."/>
            <person name="Howarth C."/>
            <person name="Imamovic A."/>
            <person name="Ireland A."/>
            <person name="Larimer J."/>
            <person name="McCowan C."/>
            <person name="Murphy C."/>
            <person name="Pearson M."/>
            <person name="Poon T.W."/>
            <person name="Priest M."/>
            <person name="Roberts A."/>
            <person name="Saif S."/>
            <person name="Shea T."/>
            <person name="Sisk P."/>
            <person name="Sykes S."/>
            <person name="Wortman J."/>
            <person name="Nusbaum C."/>
            <person name="Birren B."/>
        </authorList>
    </citation>
    <scope>NUCLEOTIDE SEQUENCE [LARGE SCALE GENOMIC DNA]</scope>
    <source>
        <strain evidence="1 2">CBS 606.96</strain>
    </source>
</reference>
<dbReference type="OrthoDB" id="4155882at2759"/>
<protein>
    <submittedName>
        <fullName evidence="1">Uncharacterized protein</fullName>
    </submittedName>
</protein>
<dbReference type="EMBL" id="AMGY01000003">
    <property type="protein sequence ID" value="EXJ87460.1"/>
    <property type="molecule type" value="Genomic_DNA"/>
</dbReference>
<dbReference type="AlphaFoldDB" id="W9YCT1"/>
<dbReference type="HOGENOM" id="CLU_096854_0_0_1"/>
<dbReference type="RefSeq" id="XP_007732739.1">
    <property type="nucleotide sequence ID" value="XM_007734549.1"/>
</dbReference>
<evidence type="ECO:0000313" key="2">
    <source>
        <dbReference type="Proteomes" id="UP000019478"/>
    </source>
</evidence>
<keyword evidence="2" id="KW-1185">Reference proteome</keyword>
<comment type="caution">
    <text evidence="1">The sequence shown here is derived from an EMBL/GenBank/DDBJ whole genome shotgun (WGS) entry which is preliminary data.</text>
</comment>
<accession>W9YCT1</accession>
<dbReference type="GeneID" id="19168539"/>
<dbReference type="Proteomes" id="UP000019478">
    <property type="component" value="Unassembled WGS sequence"/>
</dbReference>